<organism evidence="7 8">
    <name type="scientific">Rhizobium chutanense</name>
    <dbReference type="NCBI Taxonomy" id="2035448"/>
    <lineage>
        <taxon>Bacteria</taxon>
        <taxon>Pseudomonadati</taxon>
        <taxon>Pseudomonadota</taxon>
        <taxon>Alphaproteobacteria</taxon>
        <taxon>Hyphomicrobiales</taxon>
        <taxon>Rhizobiaceae</taxon>
        <taxon>Rhizobium/Agrobacterium group</taxon>
        <taxon>Rhizobium</taxon>
    </lineage>
</organism>
<feature type="region of interest" description="Disordered" evidence="5">
    <location>
        <begin position="270"/>
        <end position="295"/>
    </location>
</feature>
<name>A0A3S0R2Z8_9HYPH</name>
<dbReference type="SUPFAM" id="SSF56349">
    <property type="entry name" value="DNA breaking-rejoining enzymes"/>
    <property type="match status" value="1"/>
</dbReference>
<proteinExistence type="predicted"/>
<evidence type="ECO:0000256" key="4">
    <source>
        <dbReference type="PROSITE-ProRule" id="PRU01248"/>
    </source>
</evidence>
<dbReference type="GO" id="GO:0006310">
    <property type="term" value="P:DNA recombination"/>
    <property type="evidence" value="ECO:0007669"/>
    <property type="project" value="UniProtKB-KW"/>
</dbReference>
<dbReference type="EMBL" id="RJTJ01000004">
    <property type="protein sequence ID" value="RUM08375.1"/>
    <property type="molecule type" value="Genomic_DNA"/>
</dbReference>
<keyword evidence="3" id="KW-0233">DNA recombination</keyword>
<comment type="caution">
    <text evidence="7">The sequence shown here is derived from an EMBL/GenBank/DDBJ whole genome shotgun (WGS) entry which is preliminary data.</text>
</comment>
<dbReference type="InterPro" id="IPR002104">
    <property type="entry name" value="Integrase_catalytic"/>
</dbReference>
<protein>
    <submittedName>
        <fullName evidence="7">Site-specific integrase</fullName>
    </submittedName>
</protein>
<dbReference type="InterPro" id="IPR011010">
    <property type="entry name" value="DNA_brk_join_enz"/>
</dbReference>
<evidence type="ECO:0000259" key="6">
    <source>
        <dbReference type="PROSITE" id="PS51900"/>
    </source>
</evidence>
<evidence type="ECO:0000313" key="7">
    <source>
        <dbReference type="EMBL" id="RUM08375.1"/>
    </source>
</evidence>
<accession>A0A3S0R2Z8</accession>
<dbReference type="Proteomes" id="UP000278081">
    <property type="component" value="Unassembled WGS sequence"/>
</dbReference>
<evidence type="ECO:0000256" key="2">
    <source>
        <dbReference type="ARBA" id="ARBA00023125"/>
    </source>
</evidence>
<dbReference type="Gene3D" id="1.10.443.10">
    <property type="entry name" value="Intergrase catalytic core"/>
    <property type="match status" value="1"/>
</dbReference>
<reference evidence="7 8" key="1">
    <citation type="submission" date="2018-11" db="EMBL/GenBank/DDBJ databases">
        <title>Rhizobium chutanense sp. nov., isolated from root nodules of Phaseolus vulgaris in China.</title>
        <authorList>
            <person name="Huo Y."/>
        </authorList>
    </citation>
    <scope>NUCLEOTIDE SEQUENCE [LARGE SCALE GENOMIC DNA]</scope>
    <source>
        <strain evidence="7 8">C16</strain>
    </source>
</reference>
<dbReference type="InterPro" id="IPR013762">
    <property type="entry name" value="Integrase-like_cat_sf"/>
</dbReference>
<sequence length="563" mass="63924">MRSLSNQAKGASYLKRLIELREASEAAGTTVENGSRVRRSWLVTSLGCSDELISSNHKIRRAVLDWDNVVAERRRIAVTIAGEIADVRPGVDDSNVIAISRKPKPSKPLNGKIRWNVIRDAAGNEHKVPILIDGTKIDEHPSNWFRYLTIVKGYDASSVEVALNVYRPFKEFIRKHGFDELGVTDEVFLLWKHSLLSKVEPNRVNTCLSTIHSYYRYLEETRIVRFRVQIYEADDLPTEFKPPYVFPITSKRVIRKSELGIETRSWTTPYGVPGTTASRSTPTNEHTKKVHARTRTQKHGVRNSILLSLAETTGGRISELLQIKLSQLPDPARLAEIIQTGQPYQVFVKRKRRGKKEMPLVLSKYVLIRIVSYVEKERKEIVKRFRKTAGKSDYLFLGDRGNDLLADSATHIVLELFFGILAEAGIHRLRSKFAVDRLETLISGALEKGVDVGPNSNWVEQFLQIVSEEMGQASILSLRPYLPLVFGRKLATTQAAQLREQEQRAIEIERLLADQERRIQRQMEVFRLMPSLEEAARLIAENNRLDARDCLLGLANQLAAAEA</sequence>
<feature type="domain" description="Core-binding (CB)" evidence="6">
    <location>
        <begin position="135"/>
        <end position="219"/>
    </location>
</feature>
<evidence type="ECO:0000256" key="1">
    <source>
        <dbReference type="ARBA" id="ARBA00022908"/>
    </source>
</evidence>
<keyword evidence="2 4" id="KW-0238">DNA-binding</keyword>
<dbReference type="CDD" id="cd00397">
    <property type="entry name" value="DNA_BRE_C"/>
    <property type="match status" value="1"/>
</dbReference>
<dbReference type="GO" id="GO:0015074">
    <property type="term" value="P:DNA integration"/>
    <property type="evidence" value="ECO:0007669"/>
    <property type="project" value="UniProtKB-KW"/>
</dbReference>
<dbReference type="PROSITE" id="PS51900">
    <property type="entry name" value="CB"/>
    <property type="match status" value="1"/>
</dbReference>
<gene>
    <name evidence="7" type="ORF">EFR84_06180</name>
</gene>
<dbReference type="GO" id="GO:0003677">
    <property type="term" value="F:DNA binding"/>
    <property type="evidence" value="ECO:0007669"/>
    <property type="project" value="UniProtKB-UniRule"/>
</dbReference>
<evidence type="ECO:0000313" key="8">
    <source>
        <dbReference type="Proteomes" id="UP000278081"/>
    </source>
</evidence>
<evidence type="ECO:0000256" key="3">
    <source>
        <dbReference type="ARBA" id="ARBA00023172"/>
    </source>
</evidence>
<keyword evidence="1" id="KW-0229">DNA integration</keyword>
<dbReference type="InterPro" id="IPR044068">
    <property type="entry name" value="CB"/>
</dbReference>
<feature type="compositionally biased region" description="Polar residues" evidence="5">
    <location>
        <begin position="275"/>
        <end position="284"/>
    </location>
</feature>
<dbReference type="AlphaFoldDB" id="A0A3S0R2Z8"/>
<dbReference type="Pfam" id="PF00589">
    <property type="entry name" value="Phage_integrase"/>
    <property type="match status" value="1"/>
</dbReference>
<dbReference type="RefSeq" id="WP_126908132.1">
    <property type="nucleotide sequence ID" value="NZ_ML133751.1"/>
</dbReference>
<evidence type="ECO:0000256" key="5">
    <source>
        <dbReference type="SAM" id="MobiDB-lite"/>
    </source>
</evidence>